<protein>
    <submittedName>
        <fullName evidence="1">Uncharacterized protein</fullName>
    </submittedName>
</protein>
<dbReference type="EMBL" id="CM044707">
    <property type="protein sequence ID" value="KAI5652790.1"/>
    <property type="molecule type" value="Genomic_DNA"/>
</dbReference>
<sequence length="392" mass="42046">MGDQSALGITSGIGADSTSAASCPSISRIIEMASSGSHNTGRTPSERTSIPATPLPSTSFLALLISNEHIPPKTIAAMFSKRGELEGCEGQTTTCGNRIANIDLAGLQEKYLILDEYVLLRLDLDARACSPPPGYYSVYEEHLKSKICFPPHPLVIEVLRFWNIPLGQVHLLFTRHLVGFIIIFLVLGVPANYDLIQKYYDTTRNRLPSPPVKLDAKCSITGRLLTDIHPNFESGRAGHATTTLASGTSGMPKLLVVTHSHGAGVAAGNVAKPKKGVWGAAVDEVPAEGSTGLAILVNFLKGLREQSCERVGRPFCASRLRMEEEEGMLPISDGRRSGSDLDHKHSSSRVSLTPRSSNPHATSDTLASRSDTSSSESKKSHGLKADAVPFVR</sequence>
<keyword evidence="2" id="KW-1185">Reference proteome</keyword>
<accession>A0ACB9ZXT3</accession>
<dbReference type="Proteomes" id="UP001060085">
    <property type="component" value="Linkage Group LG07"/>
</dbReference>
<organism evidence="1 2">
    <name type="scientific">Catharanthus roseus</name>
    <name type="common">Madagascar periwinkle</name>
    <name type="synonym">Vinca rosea</name>
    <dbReference type="NCBI Taxonomy" id="4058"/>
    <lineage>
        <taxon>Eukaryota</taxon>
        <taxon>Viridiplantae</taxon>
        <taxon>Streptophyta</taxon>
        <taxon>Embryophyta</taxon>
        <taxon>Tracheophyta</taxon>
        <taxon>Spermatophyta</taxon>
        <taxon>Magnoliopsida</taxon>
        <taxon>eudicotyledons</taxon>
        <taxon>Gunneridae</taxon>
        <taxon>Pentapetalae</taxon>
        <taxon>asterids</taxon>
        <taxon>lamiids</taxon>
        <taxon>Gentianales</taxon>
        <taxon>Apocynaceae</taxon>
        <taxon>Rauvolfioideae</taxon>
        <taxon>Vinceae</taxon>
        <taxon>Catharanthinae</taxon>
        <taxon>Catharanthus</taxon>
    </lineage>
</organism>
<proteinExistence type="predicted"/>
<evidence type="ECO:0000313" key="1">
    <source>
        <dbReference type="EMBL" id="KAI5652790.1"/>
    </source>
</evidence>
<evidence type="ECO:0000313" key="2">
    <source>
        <dbReference type="Proteomes" id="UP001060085"/>
    </source>
</evidence>
<comment type="caution">
    <text evidence="1">The sequence shown here is derived from an EMBL/GenBank/DDBJ whole genome shotgun (WGS) entry which is preliminary data.</text>
</comment>
<reference evidence="2" key="1">
    <citation type="journal article" date="2023" name="Nat. Plants">
        <title>Single-cell RNA sequencing provides a high-resolution roadmap for understanding the multicellular compartmentation of specialized metabolism.</title>
        <authorList>
            <person name="Sun S."/>
            <person name="Shen X."/>
            <person name="Li Y."/>
            <person name="Li Y."/>
            <person name="Wang S."/>
            <person name="Li R."/>
            <person name="Zhang H."/>
            <person name="Shen G."/>
            <person name="Guo B."/>
            <person name="Wei J."/>
            <person name="Xu J."/>
            <person name="St-Pierre B."/>
            <person name="Chen S."/>
            <person name="Sun C."/>
        </authorList>
    </citation>
    <scope>NUCLEOTIDE SEQUENCE [LARGE SCALE GENOMIC DNA]</scope>
</reference>
<gene>
    <name evidence="1" type="ORF">M9H77_29977</name>
</gene>
<name>A0ACB9ZXT3_CATRO</name>